<reference evidence="13" key="1">
    <citation type="thesis" date="2021" institute="BYU ScholarsArchive" country="Provo, UT, USA">
        <title>Applications of and Algorithms for Genome Assembly and Genomic Analyses with an Emphasis on Marine Teleosts.</title>
        <authorList>
            <person name="Pickett B.D."/>
        </authorList>
    </citation>
    <scope>NUCLEOTIDE SEQUENCE</scope>
    <source>
        <strain evidence="13">HI-2016</strain>
    </source>
</reference>
<evidence type="ECO:0000256" key="4">
    <source>
        <dbReference type="ARBA" id="ARBA00022692"/>
    </source>
</evidence>
<dbReference type="OrthoDB" id="415411at2759"/>
<evidence type="ECO:0008006" key="15">
    <source>
        <dbReference type="Google" id="ProtNLM"/>
    </source>
</evidence>
<dbReference type="AlphaFoldDB" id="A0A8T2NBW2"/>
<evidence type="ECO:0000256" key="3">
    <source>
        <dbReference type="ARBA" id="ARBA00010594"/>
    </source>
</evidence>
<dbReference type="Proteomes" id="UP000824540">
    <property type="component" value="Unassembled WGS sequence"/>
</dbReference>
<evidence type="ECO:0000256" key="11">
    <source>
        <dbReference type="ARBA" id="ARBA00023180"/>
    </source>
</evidence>
<dbReference type="GO" id="GO:0016787">
    <property type="term" value="F:hydrolase activity"/>
    <property type="evidence" value="ECO:0007669"/>
    <property type="project" value="UniProtKB-KW"/>
</dbReference>
<comment type="caution">
    <text evidence="13">The sequence shown here is derived from an EMBL/GenBank/DDBJ whole genome shotgun (WGS) entry which is preliminary data.</text>
</comment>
<evidence type="ECO:0000256" key="6">
    <source>
        <dbReference type="ARBA" id="ARBA00022729"/>
    </source>
</evidence>
<dbReference type="InterPro" id="IPR017850">
    <property type="entry name" value="Alkaline_phosphatase_core_sf"/>
</dbReference>
<evidence type="ECO:0000256" key="12">
    <source>
        <dbReference type="SAM" id="Phobius"/>
    </source>
</evidence>
<dbReference type="PANTHER" id="PTHR10151">
    <property type="entry name" value="ECTONUCLEOTIDE PYROPHOSPHATASE/PHOSPHODIESTERASE"/>
    <property type="match status" value="1"/>
</dbReference>
<dbReference type="PANTHER" id="PTHR10151:SF125">
    <property type="entry name" value="ECTONUCLEOTIDE PYROPHOSPHATASE_PHOSPHODIESTERASE FAMILY MEMBER 5"/>
    <property type="match status" value="1"/>
</dbReference>
<evidence type="ECO:0000313" key="13">
    <source>
        <dbReference type="EMBL" id="KAG9337464.1"/>
    </source>
</evidence>
<dbReference type="Pfam" id="PF01663">
    <property type="entry name" value="Phosphodiest"/>
    <property type="match status" value="1"/>
</dbReference>
<dbReference type="InterPro" id="IPR002591">
    <property type="entry name" value="Phosphodiest/P_Trfase"/>
</dbReference>
<keyword evidence="14" id="KW-1185">Reference proteome</keyword>
<evidence type="ECO:0000256" key="1">
    <source>
        <dbReference type="ARBA" id="ARBA00001947"/>
    </source>
</evidence>
<sequence>MATGIDKTAVNKRWREKILTWPCFVMAEGLVKASCLLAVIAMVMLPSCRPEDLRRLLLVSFDGFRWDYVQLVATPNFHALMEEGVQVKRMENTYITKTFPNHYSLVTGLHAESHGVVANIMYDPDLNMTIDMDGTEARDPRWWNQATPLWVTNQRAGGRSGAAMWPGSDVEIQQTYPTHFLPYNASMSFEDRVRTLVGWFAQKEQPVSFGVLYWEEPDASGHRLGPDSPEMKPIIADIDAKLGFLRDELKAAGLYDQVNLVVTSDHGMVQLSTERIVELDEYLSRELYTWIDKSPVVGILPKEGKLEEVYHSLANANPHLHVYKREEIPERFHYMHNDRIMPIIIEAEEGWTVVRNKSDGFMLGNHGYDNALSSMHPVFMARGPAFQHGYSKDSARAVDLYPLMCHILALPPEPNNGSLSGLRDLLREATPPTQAPPPTLAPHPHVTEPAYASVVGSLLGVALVLGFLLVFLKQVTRRQLPATPIGNLEISQPLLQDHLDM</sequence>
<keyword evidence="7" id="KW-0378">Hydrolase</keyword>
<keyword evidence="6" id="KW-0732">Signal</keyword>
<dbReference type="GO" id="GO:0016020">
    <property type="term" value="C:membrane"/>
    <property type="evidence" value="ECO:0007669"/>
    <property type="project" value="UniProtKB-SubCell"/>
</dbReference>
<evidence type="ECO:0000256" key="5">
    <source>
        <dbReference type="ARBA" id="ARBA00022723"/>
    </source>
</evidence>
<evidence type="ECO:0000256" key="8">
    <source>
        <dbReference type="ARBA" id="ARBA00022833"/>
    </source>
</evidence>
<protein>
    <recommendedName>
        <fullName evidence="15">AP3A hydrolase</fullName>
    </recommendedName>
</protein>
<gene>
    <name evidence="13" type="ORF">JZ751_028654</name>
</gene>
<evidence type="ECO:0000313" key="14">
    <source>
        <dbReference type="Proteomes" id="UP000824540"/>
    </source>
</evidence>
<comment type="similarity">
    <text evidence="3">Belongs to the nucleotide pyrophosphatase/phosphodiesterase family.</text>
</comment>
<keyword evidence="10 12" id="KW-0472">Membrane</keyword>
<accession>A0A8T2NBW2</accession>
<comment type="subcellular location">
    <subcellularLocation>
        <location evidence="2">Membrane</location>
        <topology evidence="2">Single-pass membrane protein</topology>
    </subcellularLocation>
</comment>
<keyword evidence="5" id="KW-0479">Metal-binding</keyword>
<organism evidence="13 14">
    <name type="scientific">Albula glossodonta</name>
    <name type="common">roundjaw bonefish</name>
    <dbReference type="NCBI Taxonomy" id="121402"/>
    <lineage>
        <taxon>Eukaryota</taxon>
        <taxon>Metazoa</taxon>
        <taxon>Chordata</taxon>
        <taxon>Craniata</taxon>
        <taxon>Vertebrata</taxon>
        <taxon>Euteleostomi</taxon>
        <taxon>Actinopterygii</taxon>
        <taxon>Neopterygii</taxon>
        <taxon>Teleostei</taxon>
        <taxon>Albuliformes</taxon>
        <taxon>Albulidae</taxon>
        <taxon>Albula</taxon>
    </lineage>
</organism>
<keyword evidence="8" id="KW-0862">Zinc</keyword>
<dbReference type="CDD" id="cd16018">
    <property type="entry name" value="Enpp"/>
    <property type="match status" value="1"/>
</dbReference>
<dbReference type="GO" id="GO:0046872">
    <property type="term" value="F:metal ion binding"/>
    <property type="evidence" value="ECO:0007669"/>
    <property type="project" value="UniProtKB-KW"/>
</dbReference>
<comment type="cofactor">
    <cofactor evidence="1">
        <name>Zn(2+)</name>
        <dbReference type="ChEBI" id="CHEBI:29105"/>
    </cofactor>
</comment>
<dbReference type="FunFam" id="3.30.1360.180:FF:000004">
    <property type="entry name" value="Ectonucleotide pyrophosphatase/phosphodiesterase family member 4"/>
    <property type="match status" value="1"/>
</dbReference>
<dbReference type="Gene3D" id="3.40.720.10">
    <property type="entry name" value="Alkaline Phosphatase, subunit A"/>
    <property type="match status" value="1"/>
</dbReference>
<evidence type="ECO:0000256" key="7">
    <source>
        <dbReference type="ARBA" id="ARBA00022801"/>
    </source>
</evidence>
<feature type="transmembrane region" description="Helical" evidence="12">
    <location>
        <begin position="21"/>
        <end position="45"/>
    </location>
</feature>
<evidence type="ECO:0000256" key="2">
    <source>
        <dbReference type="ARBA" id="ARBA00004167"/>
    </source>
</evidence>
<keyword evidence="11" id="KW-0325">Glycoprotein</keyword>
<dbReference type="Gene3D" id="3.30.1360.180">
    <property type="match status" value="1"/>
</dbReference>
<dbReference type="EMBL" id="JAFBMS010000087">
    <property type="protein sequence ID" value="KAG9337464.1"/>
    <property type="molecule type" value="Genomic_DNA"/>
</dbReference>
<keyword evidence="9 12" id="KW-1133">Transmembrane helix</keyword>
<evidence type="ECO:0000256" key="10">
    <source>
        <dbReference type="ARBA" id="ARBA00023136"/>
    </source>
</evidence>
<feature type="transmembrane region" description="Helical" evidence="12">
    <location>
        <begin position="450"/>
        <end position="472"/>
    </location>
</feature>
<dbReference type="SUPFAM" id="SSF53649">
    <property type="entry name" value="Alkaline phosphatase-like"/>
    <property type="match status" value="1"/>
</dbReference>
<keyword evidence="4 12" id="KW-0812">Transmembrane</keyword>
<name>A0A8T2NBW2_9TELE</name>
<evidence type="ECO:0000256" key="9">
    <source>
        <dbReference type="ARBA" id="ARBA00022989"/>
    </source>
</evidence>
<proteinExistence type="inferred from homology"/>